<sequence length="155" mass="17678">MARVKQTAFKSTGGRSLTRPVMQVYKQTALKSTGGRSPTQPMRHAFKSAPAEGNLKKRRLNRPGAVALREIKRYQKTTELLIKKAPFQRLVRCIAQDFKRDLRFQTTAVLALQQASEAYLIGLFEDTDLCAKHAKRVTIMQKDIQLARRIRGEKH</sequence>
<name>A0AC35THC8_9BILA</name>
<protein>
    <submittedName>
        <fullName evidence="2">Histone domain-containing protein</fullName>
    </submittedName>
</protein>
<reference evidence="2" key="1">
    <citation type="submission" date="2016-11" db="UniProtKB">
        <authorList>
            <consortium name="WormBaseParasite"/>
        </authorList>
    </citation>
    <scope>IDENTIFICATION</scope>
    <source>
        <strain evidence="2">KR3021</strain>
    </source>
</reference>
<accession>A0AC35THC8</accession>
<organism evidence="1 2">
    <name type="scientific">Rhabditophanes sp. KR3021</name>
    <dbReference type="NCBI Taxonomy" id="114890"/>
    <lineage>
        <taxon>Eukaryota</taxon>
        <taxon>Metazoa</taxon>
        <taxon>Ecdysozoa</taxon>
        <taxon>Nematoda</taxon>
        <taxon>Chromadorea</taxon>
        <taxon>Rhabditida</taxon>
        <taxon>Tylenchina</taxon>
        <taxon>Panagrolaimomorpha</taxon>
        <taxon>Strongyloidoidea</taxon>
        <taxon>Alloionematidae</taxon>
        <taxon>Rhabditophanes</taxon>
    </lineage>
</organism>
<evidence type="ECO:0000313" key="2">
    <source>
        <dbReference type="WBParaSite" id="RSKR_0000054000.1"/>
    </source>
</evidence>
<evidence type="ECO:0000313" key="1">
    <source>
        <dbReference type="Proteomes" id="UP000095286"/>
    </source>
</evidence>
<dbReference type="Proteomes" id="UP000095286">
    <property type="component" value="Unplaced"/>
</dbReference>
<dbReference type="WBParaSite" id="RSKR_0000054000.1">
    <property type="protein sequence ID" value="RSKR_0000054000.1"/>
    <property type="gene ID" value="RSKR_0000054000"/>
</dbReference>
<proteinExistence type="predicted"/>